<proteinExistence type="predicted"/>
<sequence>MSKQIFTVVALTAKEGKLEELKEVVSKLAEETRKEAGVIEYLVIENALKPNTVFSIEKWENEKEEEKHWETPHLKSALEKLDDILASEAVIHKGFSF</sequence>
<dbReference type="AlphaFoldDB" id="A0A315ZIM5"/>
<dbReference type="Gene3D" id="3.30.70.100">
    <property type="match status" value="1"/>
</dbReference>
<dbReference type="PANTHER" id="PTHR33336:SF15">
    <property type="entry name" value="ABM DOMAIN-CONTAINING PROTEIN"/>
    <property type="match status" value="1"/>
</dbReference>
<feature type="domain" description="ABM" evidence="1">
    <location>
        <begin position="5"/>
        <end position="93"/>
    </location>
</feature>
<accession>A0A315ZIM5</accession>
<keyword evidence="2" id="KW-0503">Monooxygenase</keyword>
<organism evidence="2 3">
    <name type="scientific">Sediminitomix flava</name>
    <dbReference type="NCBI Taxonomy" id="379075"/>
    <lineage>
        <taxon>Bacteria</taxon>
        <taxon>Pseudomonadati</taxon>
        <taxon>Bacteroidota</taxon>
        <taxon>Cytophagia</taxon>
        <taxon>Cytophagales</taxon>
        <taxon>Flammeovirgaceae</taxon>
        <taxon>Sediminitomix</taxon>
    </lineage>
</organism>
<gene>
    <name evidence="2" type="ORF">BC781_1011343</name>
</gene>
<name>A0A315ZIM5_SEDFL</name>
<reference evidence="2 3" key="1">
    <citation type="submission" date="2018-03" db="EMBL/GenBank/DDBJ databases">
        <title>Genomic Encyclopedia of Archaeal and Bacterial Type Strains, Phase II (KMG-II): from individual species to whole genera.</title>
        <authorList>
            <person name="Goeker M."/>
        </authorList>
    </citation>
    <scope>NUCLEOTIDE SEQUENCE [LARGE SCALE GENOMIC DNA]</scope>
    <source>
        <strain evidence="2 3">DSM 28229</strain>
    </source>
</reference>
<dbReference type="PROSITE" id="PS51725">
    <property type="entry name" value="ABM"/>
    <property type="match status" value="1"/>
</dbReference>
<dbReference type="GO" id="GO:0004497">
    <property type="term" value="F:monooxygenase activity"/>
    <property type="evidence" value="ECO:0007669"/>
    <property type="project" value="UniProtKB-KW"/>
</dbReference>
<evidence type="ECO:0000313" key="3">
    <source>
        <dbReference type="Proteomes" id="UP000245535"/>
    </source>
</evidence>
<evidence type="ECO:0000259" key="1">
    <source>
        <dbReference type="PROSITE" id="PS51725"/>
    </source>
</evidence>
<comment type="caution">
    <text evidence="2">The sequence shown here is derived from an EMBL/GenBank/DDBJ whole genome shotgun (WGS) entry which is preliminary data.</text>
</comment>
<dbReference type="Proteomes" id="UP000245535">
    <property type="component" value="Unassembled WGS sequence"/>
</dbReference>
<keyword evidence="2" id="KW-0560">Oxidoreductase</keyword>
<dbReference type="PANTHER" id="PTHR33336">
    <property type="entry name" value="QUINOL MONOOXYGENASE YGIN-RELATED"/>
    <property type="match status" value="1"/>
</dbReference>
<protein>
    <submittedName>
        <fullName evidence="2">Quinol monooxygenase YgiN</fullName>
    </submittedName>
</protein>
<dbReference type="SUPFAM" id="SSF54909">
    <property type="entry name" value="Dimeric alpha+beta barrel"/>
    <property type="match status" value="1"/>
</dbReference>
<dbReference type="InterPro" id="IPR007138">
    <property type="entry name" value="ABM_dom"/>
</dbReference>
<dbReference type="RefSeq" id="WP_109616411.1">
    <property type="nucleotide sequence ID" value="NZ_QGDO01000001.1"/>
</dbReference>
<keyword evidence="3" id="KW-1185">Reference proteome</keyword>
<evidence type="ECO:0000313" key="2">
    <source>
        <dbReference type="EMBL" id="PWJ44950.1"/>
    </source>
</evidence>
<dbReference type="InterPro" id="IPR011008">
    <property type="entry name" value="Dimeric_a/b-barrel"/>
</dbReference>
<dbReference type="Pfam" id="PF03992">
    <property type="entry name" value="ABM"/>
    <property type="match status" value="1"/>
</dbReference>
<dbReference type="InterPro" id="IPR050744">
    <property type="entry name" value="AI-2_Isomerase_LsrG"/>
</dbReference>
<dbReference type="EMBL" id="QGDO01000001">
    <property type="protein sequence ID" value="PWJ44950.1"/>
    <property type="molecule type" value="Genomic_DNA"/>
</dbReference>